<protein>
    <submittedName>
        <fullName evidence="2">Uncharacterized protein</fullName>
    </submittedName>
</protein>
<feature type="region of interest" description="Disordered" evidence="1">
    <location>
        <begin position="344"/>
        <end position="368"/>
    </location>
</feature>
<gene>
    <name evidence="2" type="ORF">QR680_010371</name>
</gene>
<comment type="caution">
    <text evidence="2">The sequence shown here is derived from an EMBL/GenBank/DDBJ whole genome shotgun (WGS) entry which is preliminary data.</text>
</comment>
<feature type="compositionally biased region" description="Basic and acidic residues" evidence="1">
    <location>
        <begin position="214"/>
        <end position="245"/>
    </location>
</feature>
<dbReference type="EMBL" id="JAUCMV010000001">
    <property type="protein sequence ID" value="KAK0427692.1"/>
    <property type="molecule type" value="Genomic_DNA"/>
</dbReference>
<name>A0AA39IQK5_9BILA</name>
<feature type="compositionally biased region" description="Low complexity" evidence="1">
    <location>
        <begin position="345"/>
        <end position="362"/>
    </location>
</feature>
<dbReference type="Gene3D" id="3.40.50.11960">
    <property type="match status" value="1"/>
</dbReference>
<dbReference type="Proteomes" id="UP001175271">
    <property type="component" value="Unassembled WGS sequence"/>
</dbReference>
<keyword evidence="3" id="KW-1185">Reference proteome</keyword>
<organism evidence="2 3">
    <name type="scientific">Steinernema hermaphroditum</name>
    <dbReference type="NCBI Taxonomy" id="289476"/>
    <lineage>
        <taxon>Eukaryota</taxon>
        <taxon>Metazoa</taxon>
        <taxon>Ecdysozoa</taxon>
        <taxon>Nematoda</taxon>
        <taxon>Chromadorea</taxon>
        <taxon>Rhabditida</taxon>
        <taxon>Tylenchina</taxon>
        <taxon>Panagrolaimomorpha</taxon>
        <taxon>Strongyloidoidea</taxon>
        <taxon>Steinernematidae</taxon>
        <taxon>Steinernema</taxon>
    </lineage>
</organism>
<accession>A0AA39IQK5</accession>
<evidence type="ECO:0000256" key="1">
    <source>
        <dbReference type="SAM" id="MobiDB-lite"/>
    </source>
</evidence>
<feature type="region of interest" description="Disordered" evidence="1">
    <location>
        <begin position="523"/>
        <end position="547"/>
    </location>
</feature>
<proteinExistence type="predicted"/>
<evidence type="ECO:0000313" key="2">
    <source>
        <dbReference type="EMBL" id="KAK0427692.1"/>
    </source>
</evidence>
<sequence length="547" mass="61076">MLTEDKKLTLRSAAAQMFVAVPPRMLGIIKECGIFVLVGDTESRVLSELKNFQVITNMRTGYHEHTNKKAKKKDDEAVTCKMLGNLKNKYYQAWYNIYKMDKFPVALNWLGKEDRKEPIRSVAFVLPPDYSQSISLEELYTCLNKIPDADKILIVDQIVESDNLPAWCAKNGFELIEMNPSEEGKGDYEAHRENYGAKRLDEVLQTSDWPNTIKLEKKKSSEKVEAREEQKEHEFKPIQTEKEEGNGEQAGELDDADEFVKFMLSEIPMPRETKCRAIDPAISEVLKHELELVRDDVYSLRNAVNKLHDDVHCLTDIRMPPGSGVVTSTAEIENSTVVVFSTANETRTSSYSQSQRESSSYSETKGNDSFLINNGNQVAQASILITESSGVKRQKASQATRIFMEVDTSTSTGPPDILDMVSLSPEDIIKWQEAQADAEERTKPLTRHEYFAKLEKDYERSESSGVSGVISAVNDDAGATLDFSTYLGSVDQVRDALQGQQRQQRADTAGAVAAAIFNSMTVATEETDNGENGDSTKAPVIESSPSE</sequence>
<evidence type="ECO:0000313" key="3">
    <source>
        <dbReference type="Proteomes" id="UP001175271"/>
    </source>
</evidence>
<dbReference type="AlphaFoldDB" id="A0AA39IQK5"/>
<reference evidence="2" key="1">
    <citation type="submission" date="2023-06" db="EMBL/GenBank/DDBJ databases">
        <title>Genomic analysis of the entomopathogenic nematode Steinernema hermaphroditum.</title>
        <authorList>
            <person name="Schwarz E.M."/>
            <person name="Heppert J.K."/>
            <person name="Baniya A."/>
            <person name="Schwartz H.T."/>
            <person name="Tan C.-H."/>
            <person name="Antoshechkin I."/>
            <person name="Sternberg P.W."/>
            <person name="Goodrich-Blair H."/>
            <person name="Dillman A.R."/>
        </authorList>
    </citation>
    <scope>NUCLEOTIDE SEQUENCE</scope>
    <source>
        <strain evidence="2">PS9179</strain>
        <tissue evidence="2">Whole animal</tissue>
    </source>
</reference>
<feature type="region of interest" description="Disordered" evidence="1">
    <location>
        <begin position="214"/>
        <end position="251"/>
    </location>
</feature>